<evidence type="ECO:0000313" key="4">
    <source>
        <dbReference type="Proteomes" id="UP000335538"/>
    </source>
</evidence>
<evidence type="ECO:0000259" key="1">
    <source>
        <dbReference type="Pfam" id="PF03050"/>
    </source>
</evidence>
<dbReference type="PANTHER" id="PTHR33678">
    <property type="entry name" value="BLL1576 PROTEIN"/>
    <property type="match status" value="1"/>
</dbReference>
<proteinExistence type="predicted"/>
<feature type="domain" description="Transposase IS66 C-terminal" evidence="2">
    <location>
        <begin position="236"/>
        <end position="274"/>
    </location>
</feature>
<dbReference type="PANTHER" id="PTHR33678:SF1">
    <property type="entry name" value="BLL1576 PROTEIN"/>
    <property type="match status" value="1"/>
</dbReference>
<feature type="domain" description="Transposase IS66 central" evidence="1">
    <location>
        <begin position="5"/>
        <end position="229"/>
    </location>
</feature>
<gene>
    <name evidence="3" type="ORF">PSP31121_05683</name>
</gene>
<reference evidence="3 4" key="1">
    <citation type="submission" date="2019-08" db="EMBL/GenBank/DDBJ databases">
        <authorList>
            <person name="Peeters C."/>
        </authorList>
    </citation>
    <scope>NUCLEOTIDE SEQUENCE [LARGE SCALE GENOMIC DNA]</scope>
    <source>
        <strain evidence="3 4">LMG 31121</strain>
    </source>
</reference>
<sequence>MHCSSAKIIYCDETTFQVLKEENRRAQSKSYLWSQMTEAETPIRCFTYTPGRGAKLADKLFTGIGQGAVLMTDGYEPYNDIARRYQLVHLGRWVHARRYFVKAEENVPKAARTPDLLATRFITLIGKLFAAEARTETWEAKRRQRLRRRYSARVLNAIHALMLELSPGVVPQGLLGKALTYLRAQWPKLVRYVENGSWPISNNPCENSIRPFCVGRRSWLFSDTVDGANASANLYSLVETCKANDIDPYRYLTWLFQRLPLAQSVDDYDALLPWKMPADLR</sequence>
<dbReference type="InterPro" id="IPR052344">
    <property type="entry name" value="Transposase-related"/>
</dbReference>
<dbReference type="Proteomes" id="UP000335538">
    <property type="component" value="Unassembled WGS sequence"/>
</dbReference>
<organism evidence="3 4">
    <name type="scientific">Pandoraea sputorum</name>
    <dbReference type="NCBI Taxonomy" id="93222"/>
    <lineage>
        <taxon>Bacteria</taxon>
        <taxon>Pseudomonadati</taxon>
        <taxon>Pseudomonadota</taxon>
        <taxon>Betaproteobacteria</taxon>
        <taxon>Burkholderiales</taxon>
        <taxon>Burkholderiaceae</taxon>
        <taxon>Pandoraea</taxon>
    </lineage>
</organism>
<dbReference type="Pfam" id="PF03050">
    <property type="entry name" value="DDE_Tnp_IS66"/>
    <property type="match status" value="1"/>
</dbReference>
<dbReference type="NCBIfam" id="NF033517">
    <property type="entry name" value="transpos_IS66"/>
    <property type="match status" value="1"/>
</dbReference>
<dbReference type="InterPro" id="IPR039552">
    <property type="entry name" value="IS66_C"/>
</dbReference>
<dbReference type="EMBL" id="CABPSR010000076">
    <property type="protein sequence ID" value="VVE86044.1"/>
    <property type="molecule type" value="Genomic_DNA"/>
</dbReference>
<evidence type="ECO:0000313" key="3">
    <source>
        <dbReference type="EMBL" id="VVE86044.1"/>
    </source>
</evidence>
<dbReference type="InterPro" id="IPR004291">
    <property type="entry name" value="Transposase_IS66_central"/>
</dbReference>
<name>A0A5E5BK12_9BURK</name>
<evidence type="ECO:0000259" key="2">
    <source>
        <dbReference type="Pfam" id="PF13817"/>
    </source>
</evidence>
<protein>
    <submittedName>
        <fullName evidence="3">Transposase</fullName>
    </submittedName>
</protein>
<dbReference type="AlphaFoldDB" id="A0A5E5BK12"/>
<accession>A0A5E5BK12</accession>
<dbReference type="Pfam" id="PF13817">
    <property type="entry name" value="DDE_Tnp_IS66_C"/>
    <property type="match status" value="1"/>
</dbReference>